<dbReference type="Pfam" id="PF13723">
    <property type="entry name" value="Ketoacyl-synt_2"/>
    <property type="match status" value="1"/>
</dbReference>
<keyword evidence="3" id="KW-1185">Reference proteome</keyword>
<evidence type="ECO:0000313" key="2">
    <source>
        <dbReference type="EMBL" id="GBO94061.1"/>
    </source>
</evidence>
<name>A0A388SF68_9BURK</name>
<reference evidence="2 3" key="1">
    <citation type="journal article" date="2018" name="Int. J. Syst. Evol. Microbiol.">
        <title>Mesosutterella multiformis gen. nov., sp. nov., a member of the family Sutterellaceae and Sutterella megalosphaeroides sp. nov., isolated from human faeces.</title>
        <authorList>
            <person name="Sakamoto M."/>
            <person name="Ikeyama N."/>
            <person name="Kunihiro T."/>
            <person name="Iino T."/>
            <person name="Yuki M."/>
            <person name="Ohkuma M."/>
        </authorList>
    </citation>
    <scope>NUCLEOTIDE SEQUENCE [LARGE SCALE GENOMIC DNA]</scope>
    <source>
        <strain evidence="2 3">4NBBH2</strain>
    </source>
</reference>
<feature type="domain" description="Beta-ketoacyl synthase-like N-terminal" evidence="1">
    <location>
        <begin position="24"/>
        <end position="238"/>
    </location>
</feature>
<gene>
    <name evidence="2" type="ORF">MESMUL_14150</name>
</gene>
<sequence>MSERGFSILSWTAAAPGFADPASWLSWAESDAAIDPAAPFTVPKTLPLMTSRRLSPGARAGIECSIAAAGSTVPDFIVTASRDAELPRCEKILTGLADGDPESPTDFTMSVHNAAEGTLLIAKHWKVPGTSVAAGPRTFFAGWTEAAAALASGKKTVLLTFFENARPTEARAAYHDHLLTFPYALSVLLASGGPVSLVPVSASDCSEGTLPPALLFLRAYLRKVPAITIAAGRTVIEWRFTA</sequence>
<evidence type="ECO:0000313" key="3">
    <source>
        <dbReference type="Proteomes" id="UP000266091"/>
    </source>
</evidence>
<dbReference type="InterPro" id="IPR014030">
    <property type="entry name" value="Ketoacyl_synth_N"/>
</dbReference>
<dbReference type="Proteomes" id="UP000266091">
    <property type="component" value="Unassembled WGS sequence"/>
</dbReference>
<comment type="caution">
    <text evidence="2">The sequence shown here is derived from an EMBL/GenBank/DDBJ whole genome shotgun (WGS) entry which is preliminary data.</text>
</comment>
<dbReference type="AlphaFoldDB" id="A0A388SF68"/>
<dbReference type="EMBL" id="BGZJ01000001">
    <property type="protein sequence ID" value="GBO94061.1"/>
    <property type="molecule type" value="Genomic_DNA"/>
</dbReference>
<proteinExistence type="predicted"/>
<accession>A0A401LML9</accession>
<evidence type="ECO:0000259" key="1">
    <source>
        <dbReference type="Pfam" id="PF13723"/>
    </source>
</evidence>
<organism evidence="2 3">
    <name type="scientific">Mesosutterella multiformis</name>
    <dbReference type="NCBI Taxonomy" id="2259133"/>
    <lineage>
        <taxon>Bacteria</taxon>
        <taxon>Pseudomonadati</taxon>
        <taxon>Pseudomonadota</taxon>
        <taxon>Betaproteobacteria</taxon>
        <taxon>Burkholderiales</taxon>
        <taxon>Sutterellaceae</taxon>
        <taxon>Mesosutterella</taxon>
    </lineage>
</organism>
<protein>
    <recommendedName>
        <fullName evidence="1">Beta-ketoacyl synthase-like N-terminal domain-containing protein</fullName>
    </recommendedName>
</protein>
<accession>A0A388SF68</accession>
<dbReference type="RefSeq" id="WP_116270326.1">
    <property type="nucleotide sequence ID" value="NZ_BGZJ01000001.1"/>
</dbReference>
<dbReference type="OrthoDB" id="9798676at2"/>